<keyword evidence="3" id="KW-0269">Exonuclease</keyword>
<name>A0A1I5UHX2_9BACI</name>
<sequence length="410" mass="46516">MKLRFIHTADLHLGSAVPAGAGADPRLKEQLENSIDRAVEHMIQDAAALQVDFLIIAGDLFDQENRSLKHQIFLKQQFEMLKQQNIKVYLIYGNHDPVDRRYAPSGWPDNVHVFDTEPEVKVFHKHGTPAAHLYGCSYKGKTQHNVASEFVKQPGASFHIGLLHGEEEKNGTHSYAPFLKEELEAKRFDYWALGHIHTRQFLSERISYPGNIQGRHRNETGEKGYSLVELDEDDAAVTFCPVSQVVFAALEISIEDCTGFDDLTDKVLRDISERTFTGASGLWLDITLTGKGMLSDYLEEEREALQDALNRIGEAERPFFYVYRMEDATMADLQQEELEKENHFLGDVARAAAELKQDPKQLENAWSVLYQPTGPGMYLSSGGEEETKEVLEDAERLLWQLWGKETADED</sequence>
<dbReference type="InterPro" id="IPR041796">
    <property type="entry name" value="Mre11_N"/>
</dbReference>
<dbReference type="InterPro" id="IPR029052">
    <property type="entry name" value="Metallo-depent_PP-like"/>
</dbReference>
<dbReference type="SUPFAM" id="SSF56300">
    <property type="entry name" value="Metallo-dependent phosphatases"/>
    <property type="match status" value="1"/>
</dbReference>
<dbReference type="Pfam" id="PF00149">
    <property type="entry name" value="Metallophos"/>
    <property type="match status" value="1"/>
</dbReference>
<dbReference type="STRING" id="1884432.SAMN05518683_11378"/>
<evidence type="ECO:0000313" key="3">
    <source>
        <dbReference type="EMBL" id="SFP94799.1"/>
    </source>
</evidence>
<dbReference type="PANTHER" id="PTHR30337">
    <property type="entry name" value="COMPONENT OF ATP-DEPENDENT DSDNA EXONUCLEASE"/>
    <property type="match status" value="1"/>
</dbReference>
<keyword evidence="3" id="KW-0540">Nuclease</keyword>
<dbReference type="Gene3D" id="3.60.21.10">
    <property type="match status" value="1"/>
</dbReference>
<evidence type="ECO:0000313" key="4">
    <source>
        <dbReference type="Proteomes" id="UP000198892"/>
    </source>
</evidence>
<dbReference type="RefSeq" id="WP_093337812.1">
    <property type="nucleotide sequence ID" value="NZ_FOXD01000013.1"/>
</dbReference>
<keyword evidence="1" id="KW-0378">Hydrolase</keyword>
<accession>A0A1I5UHX2</accession>
<keyword evidence="4" id="KW-1185">Reference proteome</keyword>
<dbReference type="AlphaFoldDB" id="A0A1I5UHX2"/>
<proteinExistence type="predicted"/>
<dbReference type="InterPro" id="IPR050535">
    <property type="entry name" value="DNA_Repair-Maintenance_Comp"/>
</dbReference>
<dbReference type="CDD" id="cd00840">
    <property type="entry name" value="MPP_Mre11_N"/>
    <property type="match status" value="1"/>
</dbReference>
<dbReference type="InterPro" id="IPR014576">
    <property type="entry name" value="Pesterase_YhaO"/>
</dbReference>
<dbReference type="OrthoDB" id="9773856at2"/>
<dbReference type="GO" id="GO:0004527">
    <property type="term" value="F:exonuclease activity"/>
    <property type="evidence" value="ECO:0007669"/>
    <property type="project" value="UniProtKB-KW"/>
</dbReference>
<dbReference type="InterPro" id="IPR004843">
    <property type="entry name" value="Calcineurin-like_PHP"/>
</dbReference>
<evidence type="ECO:0000259" key="2">
    <source>
        <dbReference type="Pfam" id="PF00149"/>
    </source>
</evidence>
<reference evidence="4" key="1">
    <citation type="submission" date="2016-10" db="EMBL/GenBank/DDBJ databases">
        <authorList>
            <person name="Varghese N."/>
            <person name="Submissions S."/>
        </authorList>
    </citation>
    <scope>NUCLEOTIDE SEQUENCE [LARGE SCALE GENOMIC DNA]</scope>
    <source>
        <strain evidence="4">S7</strain>
    </source>
</reference>
<gene>
    <name evidence="3" type="ORF">SAMN05518683_11378</name>
</gene>
<feature type="domain" description="Calcineurin-like phosphoesterase" evidence="2">
    <location>
        <begin position="3"/>
        <end position="198"/>
    </location>
</feature>
<evidence type="ECO:0000256" key="1">
    <source>
        <dbReference type="ARBA" id="ARBA00022801"/>
    </source>
</evidence>
<dbReference type="Proteomes" id="UP000198892">
    <property type="component" value="Unassembled WGS sequence"/>
</dbReference>
<protein>
    <submittedName>
        <fullName evidence="3">DNA repair exonuclease SbcCD nuclease subunit</fullName>
    </submittedName>
</protein>
<dbReference type="PIRSF" id="PIRSF033091">
    <property type="entry name" value="Pesterase_YhaO"/>
    <property type="match status" value="1"/>
</dbReference>
<dbReference type="PANTHER" id="PTHR30337:SF7">
    <property type="entry name" value="PHOSPHOESTERASE"/>
    <property type="match status" value="1"/>
</dbReference>
<dbReference type="EMBL" id="FOXD01000013">
    <property type="protein sequence ID" value="SFP94799.1"/>
    <property type="molecule type" value="Genomic_DNA"/>
</dbReference>
<organism evidence="3 4">
    <name type="scientific">Salibacterium halotolerans</name>
    <dbReference type="NCBI Taxonomy" id="1884432"/>
    <lineage>
        <taxon>Bacteria</taxon>
        <taxon>Bacillati</taxon>
        <taxon>Bacillota</taxon>
        <taxon>Bacilli</taxon>
        <taxon>Bacillales</taxon>
        <taxon>Bacillaceae</taxon>
    </lineage>
</organism>